<evidence type="ECO:0000313" key="8">
    <source>
        <dbReference type="Proteomes" id="UP000214618"/>
    </source>
</evidence>
<dbReference type="PANTHER" id="PTHR43085:SF1">
    <property type="entry name" value="PSEUDOURIDINE KINASE-RELATED"/>
    <property type="match status" value="1"/>
</dbReference>
<gene>
    <name evidence="7" type="ORF">BS1321_07300</name>
</gene>
<comment type="similarity">
    <text evidence="1">Belongs to the carbohydrate kinase PfkB family.</text>
</comment>
<accession>A0A223EQ50</accession>
<protein>
    <submittedName>
        <fullName evidence="7">2-dehydro-3-deoxygluconokinase</fullName>
    </submittedName>
</protein>
<evidence type="ECO:0000313" key="7">
    <source>
        <dbReference type="EMBL" id="ASS97295.1"/>
    </source>
</evidence>
<dbReference type="InterPro" id="IPR011611">
    <property type="entry name" value="PfkB_dom"/>
</dbReference>
<dbReference type="InterPro" id="IPR029056">
    <property type="entry name" value="Ribokinase-like"/>
</dbReference>
<proteinExistence type="inferred from homology"/>
<feature type="domain" description="Carbohydrate kinase PfkB" evidence="6">
    <location>
        <begin position="2"/>
        <end position="299"/>
    </location>
</feature>
<dbReference type="CDD" id="cd01166">
    <property type="entry name" value="KdgK"/>
    <property type="match status" value="1"/>
</dbReference>
<evidence type="ECO:0000256" key="5">
    <source>
        <dbReference type="ARBA" id="ARBA00022840"/>
    </source>
</evidence>
<dbReference type="Pfam" id="PF00294">
    <property type="entry name" value="PfkB"/>
    <property type="match status" value="1"/>
</dbReference>
<evidence type="ECO:0000259" key="6">
    <source>
        <dbReference type="Pfam" id="PF00294"/>
    </source>
</evidence>
<evidence type="ECO:0000256" key="4">
    <source>
        <dbReference type="ARBA" id="ARBA00022777"/>
    </source>
</evidence>
<dbReference type="Gene3D" id="3.40.1190.20">
    <property type="match status" value="1"/>
</dbReference>
<dbReference type="OrthoDB" id="9813569at2"/>
<reference evidence="7 8" key="1">
    <citation type="submission" date="2016-10" db="EMBL/GenBank/DDBJ databases">
        <title>The whole genome sequencing and assembly of Bacillus simplex DSM 1321 strain.</title>
        <authorList>
            <person name="Park M.-K."/>
            <person name="Lee Y.-J."/>
            <person name="Yi H."/>
            <person name="Bahn Y.-S."/>
            <person name="Kim J.F."/>
            <person name="Lee D.-W."/>
        </authorList>
    </citation>
    <scope>NUCLEOTIDE SEQUENCE [LARGE SCALE GENOMIC DNA]</scope>
    <source>
        <strain evidence="7 8">DSM 1321</strain>
    </source>
</reference>
<evidence type="ECO:0000256" key="1">
    <source>
        <dbReference type="ARBA" id="ARBA00010688"/>
    </source>
</evidence>
<dbReference type="GO" id="GO:0005524">
    <property type="term" value="F:ATP binding"/>
    <property type="evidence" value="ECO:0007669"/>
    <property type="project" value="UniProtKB-KW"/>
</dbReference>
<dbReference type="EMBL" id="CP017704">
    <property type="protein sequence ID" value="ASS97295.1"/>
    <property type="molecule type" value="Genomic_DNA"/>
</dbReference>
<dbReference type="InterPro" id="IPR050306">
    <property type="entry name" value="PfkB_Carbo_kinase"/>
</dbReference>
<dbReference type="RefSeq" id="WP_063232428.1">
    <property type="nucleotide sequence ID" value="NZ_BCVO01000002.1"/>
</dbReference>
<dbReference type="PROSITE" id="PS00584">
    <property type="entry name" value="PFKB_KINASES_2"/>
    <property type="match status" value="1"/>
</dbReference>
<name>A0A223EQ50_9BACI</name>
<dbReference type="GO" id="GO:0016301">
    <property type="term" value="F:kinase activity"/>
    <property type="evidence" value="ECO:0007669"/>
    <property type="project" value="UniProtKB-KW"/>
</dbReference>
<dbReference type="PANTHER" id="PTHR43085">
    <property type="entry name" value="HEXOKINASE FAMILY MEMBER"/>
    <property type="match status" value="1"/>
</dbReference>
<evidence type="ECO:0000256" key="2">
    <source>
        <dbReference type="ARBA" id="ARBA00022679"/>
    </source>
</evidence>
<dbReference type="Proteomes" id="UP000214618">
    <property type="component" value="Chromosome"/>
</dbReference>
<keyword evidence="2" id="KW-0808">Transferase</keyword>
<evidence type="ECO:0000256" key="3">
    <source>
        <dbReference type="ARBA" id="ARBA00022741"/>
    </source>
</evidence>
<dbReference type="GeneID" id="56472537"/>
<dbReference type="InterPro" id="IPR002173">
    <property type="entry name" value="Carboh/pur_kinase_PfkB_CS"/>
</dbReference>
<dbReference type="SUPFAM" id="SSF53613">
    <property type="entry name" value="Ribokinase-like"/>
    <property type="match status" value="1"/>
</dbReference>
<keyword evidence="4 7" id="KW-0418">Kinase</keyword>
<keyword evidence="5" id="KW-0067">ATP-binding</keyword>
<sequence>MDVVSLGETMILFSAEDTGQLRYNRNFTSRVAGAETNTLIGLAKLGYQTGWMSRVGKDELGKRILSRIRGEGVDTSFVKEDESAPTGLFLRERTTNNSSRVFYYRNQSAASKMVPADMEESYIAKAKFLYLTGITPALSDSCKNTVLHAIELAKKNGQKIVFDPNVRKTLLDDKTGRETLLEIAAKSDIILPGITEGYYLFKSTDCEQIARECKQLGAEMVIVKLGEKGAYYSTSDTSGYVQPYQVETVIDPIGAGDGFAAGVLSGILDEIPIHEAVKRGCAIGAIVTSVNGDIEGLPDKETLEKYMNQTNKEDVIR</sequence>
<dbReference type="AlphaFoldDB" id="A0A223EQ50"/>
<organism evidence="7 8">
    <name type="scientific">Peribacillus simplex NBRC 15720 = DSM 1321</name>
    <dbReference type="NCBI Taxonomy" id="1349754"/>
    <lineage>
        <taxon>Bacteria</taxon>
        <taxon>Bacillati</taxon>
        <taxon>Bacillota</taxon>
        <taxon>Bacilli</taxon>
        <taxon>Bacillales</taxon>
        <taxon>Bacillaceae</taxon>
        <taxon>Peribacillus</taxon>
    </lineage>
</organism>
<keyword evidence="3" id="KW-0547">Nucleotide-binding</keyword>